<dbReference type="InterPro" id="IPR003395">
    <property type="entry name" value="RecF/RecN/SMC_N"/>
</dbReference>
<evidence type="ECO:0000256" key="5">
    <source>
        <dbReference type="ARBA" id="ARBA00022763"/>
    </source>
</evidence>
<feature type="domain" description="RecF/RecN/SMC N-terminal" evidence="11">
    <location>
        <begin position="4"/>
        <end position="511"/>
    </location>
</feature>
<evidence type="ECO:0000256" key="3">
    <source>
        <dbReference type="ARBA" id="ARBA00021315"/>
    </source>
</evidence>
<keyword evidence="13" id="KW-1185">Reference proteome</keyword>
<dbReference type="InterPro" id="IPR004604">
    <property type="entry name" value="DNA_recomb/repair_RecN"/>
</dbReference>
<comment type="function">
    <text evidence="1 9">May be involved in recombinational repair of damaged DNA.</text>
</comment>
<dbReference type="GO" id="GO:0009432">
    <property type="term" value="P:SOS response"/>
    <property type="evidence" value="ECO:0007669"/>
    <property type="project" value="TreeGrafter"/>
</dbReference>
<evidence type="ECO:0000256" key="9">
    <source>
        <dbReference type="PIRNR" id="PIRNR003128"/>
    </source>
</evidence>
<dbReference type="GO" id="GO:0006281">
    <property type="term" value="P:DNA repair"/>
    <property type="evidence" value="ECO:0007669"/>
    <property type="project" value="UniProtKB-KW"/>
</dbReference>
<evidence type="ECO:0000313" key="13">
    <source>
        <dbReference type="Proteomes" id="UP000611762"/>
    </source>
</evidence>
<dbReference type="SUPFAM" id="SSF52540">
    <property type="entry name" value="P-loop containing nucleoside triphosphate hydrolases"/>
    <property type="match status" value="1"/>
</dbReference>
<evidence type="ECO:0000313" key="12">
    <source>
        <dbReference type="EMBL" id="MBC8540424.1"/>
    </source>
</evidence>
<gene>
    <name evidence="12" type="primary">recN</name>
    <name evidence="12" type="ORF">H8698_05485</name>
</gene>
<dbReference type="PANTHER" id="PTHR11059">
    <property type="entry name" value="DNA REPAIR PROTEIN RECN"/>
    <property type="match status" value="1"/>
</dbReference>
<evidence type="ECO:0000256" key="10">
    <source>
        <dbReference type="SAM" id="Coils"/>
    </source>
</evidence>
<comment type="similarity">
    <text evidence="2 9">Belongs to the RecN family.</text>
</comment>
<keyword evidence="4" id="KW-0547">Nucleotide-binding</keyword>
<keyword evidence="10" id="KW-0175">Coiled coil</keyword>
<dbReference type="Gene3D" id="3.40.50.300">
    <property type="entry name" value="P-loop containing nucleotide triphosphate hydrolases"/>
    <property type="match status" value="2"/>
</dbReference>
<dbReference type="EMBL" id="JACRSU010000002">
    <property type="protein sequence ID" value="MBC8540424.1"/>
    <property type="molecule type" value="Genomic_DNA"/>
</dbReference>
<evidence type="ECO:0000256" key="8">
    <source>
        <dbReference type="ARBA" id="ARBA00033408"/>
    </source>
</evidence>
<dbReference type="Proteomes" id="UP000611762">
    <property type="component" value="Unassembled WGS sequence"/>
</dbReference>
<evidence type="ECO:0000256" key="1">
    <source>
        <dbReference type="ARBA" id="ARBA00003618"/>
    </source>
</evidence>
<dbReference type="GO" id="GO:0043590">
    <property type="term" value="C:bacterial nucleoid"/>
    <property type="evidence" value="ECO:0007669"/>
    <property type="project" value="TreeGrafter"/>
</dbReference>
<dbReference type="PIRSF" id="PIRSF003128">
    <property type="entry name" value="RecN"/>
    <property type="match status" value="1"/>
</dbReference>
<evidence type="ECO:0000256" key="2">
    <source>
        <dbReference type="ARBA" id="ARBA00009441"/>
    </source>
</evidence>
<sequence length="561" mass="61958">MLFNLSIENVALIKKADVNFGTGFNVLTGETGAGKSILIGSVNMLLGERIGRDIIRNGENYAYVEGLFYLTPETVKLLETLDVTADEEGCLIVSRRLFLDGKNICKAGGKTVPVSKLREIGQCLINVHGQHDNQALLNSASHVSFLDASVRDSEKDTFHEFDKVYAALGEAEKERSALDIDETERLRRIDVLNYEINEINEAALCPGEEEELKATRSMVKNKETIQENCSLALDMLYENSEGVCAYNFLSQAQRAVEACAQSGAGMDDVSEKMAEFLYGLEDIVGTIHEKLEQAGTGEFSLDEIEERLDLIYRLKRKYGNSEEEILEYGQRAEAELETIQTSETRKTEMEETIKKLLAKANELAKTNRGKRQKAAKIIETKINAELSELNMEGAKFSVHFEPCALCKNGMDKVEFLLSANQGEPPKPLAKIVSGGELSRIMLALKNVLVAGDAAGTLIFDEIDSGISGRAAGKVGIKLREISEKKQVLCVTHLPQIASLSEHHFKISKLQENNRTNTTIQLLNQQEKISEIALMIGGDNVTETTVAQAAEMIRKGKQGEEK</sequence>
<evidence type="ECO:0000259" key="11">
    <source>
        <dbReference type="Pfam" id="PF02463"/>
    </source>
</evidence>
<organism evidence="12 13">
    <name type="scientific">Congzhengia minquanensis</name>
    <dbReference type="NCBI Taxonomy" id="2763657"/>
    <lineage>
        <taxon>Bacteria</taxon>
        <taxon>Bacillati</taxon>
        <taxon>Bacillota</taxon>
        <taxon>Clostridia</taxon>
        <taxon>Eubacteriales</taxon>
        <taxon>Oscillospiraceae</taxon>
        <taxon>Congzhengia</taxon>
    </lineage>
</organism>
<evidence type="ECO:0000256" key="6">
    <source>
        <dbReference type="ARBA" id="ARBA00022840"/>
    </source>
</evidence>
<protein>
    <recommendedName>
        <fullName evidence="3 9">DNA repair protein RecN</fullName>
    </recommendedName>
    <alternativeName>
        <fullName evidence="8 9">Recombination protein N</fullName>
    </alternativeName>
</protein>
<dbReference type="RefSeq" id="WP_249311617.1">
    <property type="nucleotide sequence ID" value="NZ_JACRSU010000002.1"/>
</dbReference>
<accession>A0A926HXU2</accession>
<dbReference type="GO" id="GO:0005524">
    <property type="term" value="F:ATP binding"/>
    <property type="evidence" value="ECO:0007669"/>
    <property type="project" value="UniProtKB-KW"/>
</dbReference>
<reference evidence="12" key="1">
    <citation type="submission" date="2020-08" db="EMBL/GenBank/DDBJ databases">
        <title>Genome public.</title>
        <authorList>
            <person name="Liu C."/>
            <person name="Sun Q."/>
        </authorList>
    </citation>
    <scope>NUCLEOTIDE SEQUENCE</scope>
    <source>
        <strain evidence="12">H8</strain>
    </source>
</reference>
<keyword evidence="7 9" id="KW-0234">DNA repair</keyword>
<keyword evidence="6" id="KW-0067">ATP-binding</keyword>
<dbReference type="GO" id="GO:0006310">
    <property type="term" value="P:DNA recombination"/>
    <property type="evidence" value="ECO:0007669"/>
    <property type="project" value="InterPro"/>
</dbReference>
<name>A0A926HXU2_9FIRM</name>
<keyword evidence="5 9" id="KW-0227">DNA damage</keyword>
<proteinExistence type="inferred from homology"/>
<dbReference type="NCBIfam" id="TIGR00634">
    <property type="entry name" value="recN"/>
    <property type="match status" value="1"/>
</dbReference>
<feature type="coiled-coil region" evidence="10">
    <location>
        <begin position="339"/>
        <end position="373"/>
    </location>
</feature>
<dbReference type="Pfam" id="PF02463">
    <property type="entry name" value="SMC_N"/>
    <property type="match status" value="1"/>
</dbReference>
<evidence type="ECO:0000256" key="7">
    <source>
        <dbReference type="ARBA" id="ARBA00023204"/>
    </source>
</evidence>
<dbReference type="FunFam" id="3.40.50.300:FF:000356">
    <property type="entry name" value="DNA repair protein RecN"/>
    <property type="match status" value="1"/>
</dbReference>
<dbReference type="PANTHER" id="PTHR11059:SF0">
    <property type="entry name" value="DNA REPAIR PROTEIN RECN"/>
    <property type="match status" value="1"/>
</dbReference>
<dbReference type="CDD" id="cd03241">
    <property type="entry name" value="ABC_RecN"/>
    <property type="match status" value="2"/>
</dbReference>
<dbReference type="AlphaFoldDB" id="A0A926HXU2"/>
<comment type="caution">
    <text evidence="12">The sequence shown here is derived from an EMBL/GenBank/DDBJ whole genome shotgun (WGS) entry which is preliminary data.</text>
</comment>
<evidence type="ECO:0000256" key="4">
    <source>
        <dbReference type="ARBA" id="ARBA00022741"/>
    </source>
</evidence>
<dbReference type="InterPro" id="IPR027417">
    <property type="entry name" value="P-loop_NTPase"/>
</dbReference>